<dbReference type="Gene3D" id="3.40.190.10">
    <property type="entry name" value="Periplasmic binding protein-like II"/>
    <property type="match status" value="2"/>
</dbReference>
<dbReference type="PROSITE" id="PS51257">
    <property type="entry name" value="PROKAR_LIPOPROTEIN"/>
    <property type="match status" value="1"/>
</dbReference>
<evidence type="ECO:0000313" key="3">
    <source>
        <dbReference type="Proteomes" id="UP000198935"/>
    </source>
</evidence>
<dbReference type="Proteomes" id="UP000198935">
    <property type="component" value="Unassembled WGS sequence"/>
</dbReference>
<feature type="signal peptide" evidence="1">
    <location>
        <begin position="1"/>
        <end position="31"/>
    </location>
</feature>
<accession>A0A1H3IRE5</accession>
<dbReference type="Pfam" id="PF01547">
    <property type="entry name" value="SBP_bac_1"/>
    <property type="match status" value="1"/>
</dbReference>
<evidence type="ECO:0000256" key="1">
    <source>
        <dbReference type="SAM" id="SignalP"/>
    </source>
</evidence>
<protein>
    <submittedName>
        <fullName evidence="2">Raffinose/stachyose/melibiose transport system substrate-binding protein</fullName>
    </submittedName>
</protein>
<name>A0A1H3IRE5_9BACI</name>
<dbReference type="PANTHER" id="PTHR43649">
    <property type="entry name" value="ARABINOSE-BINDING PROTEIN-RELATED"/>
    <property type="match status" value="1"/>
</dbReference>
<dbReference type="InterPro" id="IPR006059">
    <property type="entry name" value="SBP"/>
</dbReference>
<dbReference type="InterPro" id="IPR050490">
    <property type="entry name" value="Bact_solute-bd_prot1"/>
</dbReference>
<gene>
    <name evidence="2" type="ORF">SAMN05421736_101907</name>
</gene>
<dbReference type="SUPFAM" id="SSF53850">
    <property type="entry name" value="Periplasmic binding protein-like II"/>
    <property type="match status" value="1"/>
</dbReference>
<keyword evidence="1" id="KW-0732">Signal</keyword>
<proteinExistence type="predicted"/>
<sequence>MLKEKAKLSAGVIISLLLVLFISACSSDSEADEDNAKEGGDEQAEVTLTFLVDNQTVMDGVEAVAAEIKARYNITTEFEIRPGGTEGDNIVKTRLATGEMTDFMWYNSGSLFKALNPEEYFYDLSNESYIGTIDDSFIETVSVDGKVYGIPGASASAGGWLYNSKVYEELGLSVPNTWEELLENNEKVKAAGITPVAGSYKDTWTSQLVFLADYYNVHSELSEFADDYTANKAKIADTPLILRGFEKLQDLHEFEHMNNELSSTSYEDALRMLAEGEAAHYPMLTFALAALNDLYPEQIDDIGFFGQPGDNEDNHGITLWMPGGIYLNKDSEHVEAGKQWMEFFVSPEGMEIYMSTMKADGPYVIKGLELPEDSYQAVKEMVPYINEGRVAPALEFLSPIKGPALEQITVEVGMGFVTAEEGAEKYDRDVEKQAQQLGLEGW</sequence>
<reference evidence="3" key="1">
    <citation type="submission" date="2016-10" db="EMBL/GenBank/DDBJ databases">
        <authorList>
            <person name="Varghese N."/>
            <person name="Submissions S."/>
        </authorList>
    </citation>
    <scope>NUCLEOTIDE SEQUENCE [LARGE SCALE GENOMIC DNA]</scope>
    <source>
        <strain evidence="3">SP</strain>
    </source>
</reference>
<dbReference type="OrthoDB" id="9798191at2"/>
<evidence type="ECO:0000313" key="2">
    <source>
        <dbReference type="EMBL" id="SDY30290.1"/>
    </source>
</evidence>
<dbReference type="STRING" id="1503961.SAMN05421736_101907"/>
<organism evidence="2 3">
    <name type="scientific">Evansella caseinilytica</name>
    <dbReference type="NCBI Taxonomy" id="1503961"/>
    <lineage>
        <taxon>Bacteria</taxon>
        <taxon>Bacillati</taxon>
        <taxon>Bacillota</taxon>
        <taxon>Bacilli</taxon>
        <taxon>Bacillales</taxon>
        <taxon>Bacillaceae</taxon>
        <taxon>Evansella</taxon>
    </lineage>
</organism>
<dbReference type="AlphaFoldDB" id="A0A1H3IRE5"/>
<keyword evidence="3" id="KW-1185">Reference proteome</keyword>
<dbReference type="EMBL" id="FNPI01000001">
    <property type="protein sequence ID" value="SDY30290.1"/>
    <property type="molecule type" value="Genomic_DNA"/>
</dbReference>
<feature type="chain" id="PRO_5011621749" evidence="1">
    <location>
        <begin position="32"/>
        <end position="442"/>
    </location>
</feature>